<sequence length="126" mass="12737">MSHDPQDPQRPDEPVTPQGGEPAPSEDELVRLAVPARVRRAPKYGVFIVAGALVGVVVGLLLTLFLGAGSDGTGSSDVASGTGFISFLDGQGSIRLVMGTAGAVVGGFVGGALAVRADRRSRDPLG</sequence>
<dbReference type="RefSeq" id="WP_166772172.1">
    <property type="nucleotide sequence ID" value="NZ_BJLP01000004.1"/>
</dbReference>
<keyword evidence="2" id="KW-1133">Transmembrane helix</keyword>
<proteinExistence type="predicted"/>
<dbReference type="AlphaFoldDB" id="A0A4Y3K663"/>
<dbReference type="Proteomes" id="UP000315842">
    <property type="component" value="Unassembled WGS sequence"/>
</dbReference>
<protein>
    <recommendedName>
        <fullName evidence="5">Histidine kinase</fullName>
    </recommendedName>
</protein>
<feature type="compositionally biased region" description="Basic and acidic residues" evidence="1">
    <location>
        <begin position="1"/>
        <end position="13"/>
    </location>
</feature>
<keyword evidence="4" id="KW-1185">Reference proteome</keyword>
<keyword evidence="2" id="KW-0812">Transmembrane</keyword>
<evidence type="ECO:0008006" key="5">
    <source>
        <dbReference type="Google" id="ProtNLM"/>
    </source>
</evidence>
<evidence type="ECO:0000256" key="2">
    <source>
        <dbReference type="SAM" id="Phobius"/>
    </source>
</evidence>
<accession>A0A4Y3K663</accession>
<feature type="region of interest" description="Disordered" evidence="1">
    <location>
        <begin position="1"/>
        <end position="28"/>
    </location>
</feature>
<dbReference type="EMBL" id="BJLP01000004">
    <property type="protein sequence ID" value="GEA79989.1"/>
    <property type="molecule type" value="Genomic_DNA"/>
</dbReference>
<reference evidence="3 4" key="1">
    <citation type="submission" date="2019-06" db="EMBL/GenBank/DDBJ databases">
        <title>Whole genome shotgun sequence of Cellulomonas uda NBRC 3747.</title>
        <authorList>
            <person name="Hosoyama A."/>
            <person name="Uohara A."/>
            <person name="Ohji S."/>
            <person name="Ichikawa N."/>
        </authorList>
    </citation>
    <scope>NUCLEOTIDE SEQUENCE [LARGE SCALE GENOMIC DNA]</scope>
    <source>
        <strain evidence="3 4">NBRC 3747</strain>
    </source>
</reference>
<organism evidence="3 4">
    <name type="scientific">Cellulomonas uda</name>
    <dbReference type="NCBI Taxonomy" id="1714"/>
    <lineage>
        <taxon>Bacteria</taxon>
        <taxon>Bacillati</taxon>
        <taxon>Actinomycetota</taxon>
        <taxon>Actinomycetes</taxon>
        <taxon>Micrococcales</taxon>
        <taxon>Cellulomonadaceae</taxon>
        <taxon>Cellulomonas</taxon>
    </lineage>
</organism>
<comment type="caution">
    <text evidence="3">The sequence shown here is derived from an EMBL/GenBank/DDBJ whole genome shotgun (WGS) entry which is preliminary data.</text>
</comment>
<name>A0A4Y3K663_CELUD</name>
<evidence type="ECO:0000313" key="4">
    <source>
        <dbReference type="Proteomes" id="UP000315842"/>
    </source>
</evidence>
<gene>
    <name evidence="3" type="ORF">CUD01_04330</name>
</gene>
<evidence type="ECO:0000256" key="1">
    <source>
        <dbReference type="SAM" id="MobiDB-lite"/>
    </source>
</evidence>
<feature type="transmembrane region" description="Helical" evidence="2">
    <location>
        <begin position="44"/>
        <end position="66"/>
    </location>
</feature>
<feature type="transmembrane region" description="Helical" evidence="2">
    <location>
        <begin position="96"/>
        <end position="115"/>
    </location>
</feature>
<evidence type="ECO:0000313" key="3">
    <source>
        <dbReference type="EMBL" id="GEA79989.1"/>
    </source>
</evidence>
<keyword evidence="2" id="KW-0472">Membrane</keyword>